<dbReference type="GO" id="GO:0005737">
    <property type="term" value="C:cytoplasm"/>
    <property type="evidence" value="ECO:0007669"/>
    <property type="project" value="TreeGrafter"/>
</dbReference>
<keyword evidence="5" id="KW-0862">Zinc</keyword>
<accession>A0A0J5TJD7</accession>
<evidence type="ECO:0000313" key="9">
    <source>
        <dbReference type="Proteomes" id="UP000076510"/>
    </source>
</evidence>
<dbReference type="SUPFAM" id="SSF53927">
    <property type="entry name" value="Cytidine deaminase-like"/>
    <property type="match status" value="1"/>
</dbReference>
<dbReference type="GO" id="GO:0004132">
    <property type="term" value="F:dCMP deaminase activity"/>
    <property type="evidence" value="ECO:0007669"/>
    <property type="project" value="TreeGrafter"/>
</dbReference>
<evidence type="ECO:0000256" key="1">
    <source>
        <dbReference type="ARBA" id="ARBA00001947"/>
    </source>
</evidence>
<evidence type="ECO:0000256" key="3">
    <source>
        <dbReference type="ARBA" id="ARBA00022723"/>
    </source>
</evidence>
<dbReference type="InterPro" id="IPR035105">
    <property type="entry name" value="Deoxycytidylate_deaminase_dom"/>
</dbReference>
<evidence type="ECO:0000256" key="5">
    <source>
        <dbReference type="ARBA" id="ARBA00022833"/>
    </source>
</evidence>
<evidence type="ECO:0000259" key="7">
    <source>
        <dbReference type="PROSITE" id="PS51747"/>
    </source>
</evidence>
<dbReference type="CDD" id="cd01286">
    <property type="entry name" value="deoxycytidylate_deaminase"/>
    <property type="match status" value="1"/>
</dbReference>
<dbReference type="PROSITE" id="PS00903">
    <property type="entry name" value="CYT_DCMP_DEAMINASES_1"/>
    <property type="match status" value="1"/>
</dbReference>
<gene>
    <name evidence="8" type="ORF">AV649_06750</name>
</gene>
<dbReference type="PROSITE" id="PS51747">
    <property type="entry name" value="CYT_DCMP_DEAMINASES_2"/>
    <property type="match status" value="1"/>
</dbReference>
<evidence type="ECO:0000256" key="4">
    <source>
        <dbReference type="ARBA" id="ARBA00022801"/>
    </source>
</evidence>
<protein>
    <recommendedName>
        <fullName evidence="6">ComE operon protein 2</fullName>
    </recommendedName>
</protein>
<dbReference type="PANTHER" id="PTHR11086:SF18">
    <property type="entry name" value="DEOXYCYTIDYLATE DEAMINASE"/>
    <property type="match status" value="1"/>
</dbReference>
<organism evidence="8 9">
    <name type="scientific">Rossellomorea marisflavi</name>
    <dbReference type="NCBI Taxonomy" id="189381"/>
    <lineage>
        <taxon>Bacteria</taxon>
        <taxon>Bacillati</taxon>
        <taxon>Bacillota</taxon>
        <taxon>Bacilli</taxon>
        <taxon>Bacillales</taxon>
        <taxon>Bacillaceae</taxon>
        <taxon>Rossellomorea</taxon>
    </lineage>
</organism>
<evidence type="ECO:0000256" key="2">
    <source>
        <dbReference type="ARBA" id="ARBA00006576"/>
    </source>
</evidence>
<feature type="domain" description="CMP/dCMP-type deaminase" evidence="7">
    <location>
        <begin position="5"/>
        <end position="132"/>
    </location>
</feature>
<dbReference type="Gene3D" id="3.40.140.10">
    <property type="entry name" value="Cytidine Deaminase, domain 2"/>
    <property type="match status" value="1"/>
</dbReference>
<dbReference type="Proteomes" id="UP000076510">
    <property type="component" value="Unassembled WGS sequence"/>
</dbReference>
<dbReference type="GO" id="GO:0008270">
    <property type="term" value="F:zinc ion binding"/>
    <property type="evidence" value="ECO:0007669"/>
    <property type="project" value="InterPro"/>
</dbReference>
<dbReference type="PANTHER" id="PTHR11086">
    <property type="entry name" value="DEOXYCYTIDYLATE DEAMINASE-RELATED"/>
    <property type="match status" value="1"/>
</dbReference>
<evidence type="ECO:0000256" key="6">
    <source>
        <dbReference type="NCBIfam" id="TIGR02571"/>
    </source>
</evidence>
<name>A0A0J5TJD7_9BACI</name>
<dbReference type="PATRIC" id="fig|189381.10.peg.3168"/>
<reference evidence="9" key="1">
    <citation type="submission" date="2016-01" db="EMBL/GenBank/DDBJ databases">
        <title>Whole genome sequencing of Bhargavaea cecembensis T14.</title>
        <authorList>
            <person name="Hong K.W."/>
        </authorList>
    </citation>
    <scope>NUCLEOTIDE SEQUENCE [LARGE SCALE GENOMIC DNA]</scope>
    <source>
        <strain evidence="9">M19</strain>
    </source>
</reference>
<dbReference type="NCBIfam" id="TIGR02571">
    <property type="entry name" value="ComEB"/>
    <property type="match status" value="1"/>
</dbReference>
<keyword evidence="4" id="KW-0378">Hydrolase</keyword>
<comment type="cofactor">
    <cofactor evidence="1">
        <name>Zn(2+)</name>
        <dbReference type="ChEBI" id="CHEBI:29105"/>
    </cofactor>
</comment>
<dbReference type="RefSeq" id="WP_048006157.1">
    <property type="nucleotide sequence ID" value="NZ_CP047095.1"/>
</dbReference>
<dbReference type="InterPro" id="IPR016193">
    <property type="entry name" value="Cytidine_deaminase-like"/>
</dbReference>
<dbReference type="InterPro" id="IPR002125">
    <property type="entry name" value="CMP_dCMP_dom"/>
</dbReference>
<proteinExistence type="inferred from homology"/>
<dbReference type="Pfam" id="PF00383">
    <property type="entry name" value="dCMP_cyt_deam_1"/>
    <property type="match status" value="1"/>
</dbReference>
<dbReference type="InterPro" id="IPR013404">
    <property type="entry name" value="Competence_ComEB"/>
</dbReference>
<dbReference type="AlphaFoldDB" id="A0A0J5TJD7"/>
<keyword evidence="3" id="KW-0479">Metal-binding</keyword>
<sequence length="187" mass="21026">MERIAWHQYFMAQSHLLALRSTCTRLAVGATIVRDKRIIAGGYNGSIAGGDHCIDEGCYVIDNHCVRTIHAEMNALLQCAKFGVGSGQSDIYVTHFPCLQCCKAIIQAGITTVYYAKDYKNHPYAIQLFEQAGVKVEKVQFDENSIDVHHREKAAMITGMIEDLRACGADEEKVSHYEQEYMKLFNE</sequence>
<dbReference type="InterPro" id="IPR016192">
    <property type="entry name" value="APOBEC/CMP_deaminase_Zn-bd"/>
</dbReference>
<dbReference type="EMBL" id="LQQY01000034">
    <property type="protein sequence ID" value="KZE45855.1"/>
    <property type="molecule type" value="Genomic_DNA"/>
</dbReference>
<dbReference type="OrthoDB" id="9788517at2"/>
<evidence type="ECO:0000313" key="8">
    <source>
        <dbReference type="EMBL" id="KZE45855.1"/>
    </source>
</evidence>
<dbReference type="InterPro" id="IPR015517">
    <property type="entry name" value="dCMP_deaminase-rel"/>
</dbReference>
<comment type="similarity">
    <text evidence="2">Belongs to the cytidine and deoxycytidylate deaminase family.</text>
</comment>
<comment type="caution">
    <text evidence="8">The sequence shown here is derived from an EMBL/GenBank/DDBJ whole genome shotgun (WGS) entry which is preliminary data.</text>
</comment>